<accession>A0A2T3JCM5</accession>
<proteinExistence type="predicted"/>
<dbReference type="Proteomes" id="UP000240987">
    <property type="component" value="Unassembled WGS sequence"/>
</dbReference>
<dbReference type="PROSITE" id="PS51725">
    <property type="entry name" value="ABM"/>
    <property type="match status" value="1"/>
</dbReference>
<dbReference type="PANTHER" id="PTHR33336:SF15">
    <property type="entry name" value="ABM DOMAIN-CONTAINING PROTEIN"/>
    <property type="match status" value="1"/>
</dbReference>
<protein>
    <submittedName>
        <fullName evidence="2">Antibiotic biosynthesis monooxygenase</fullName>
    </submittedName>
</protein>
<name>A0A2T3JCM5_9GAMM</name>
<sequence>MFKQGLFITAELRIKPESDLNVAITAIQDFCDGMNSEEGCSMAIPLQDKKDPRRFIFWERYDNQEAFETHFHAEHTQRFIQAGLTDLVQAFETQLLTADIK</sequence>
<evidence type="ECO:0000259" key="1">
    <source>
        <dbReference type="PROSITE" id="PS51725"/>
    </source>
</evidence>
<reference evidence="2 3" key="1">
    <citation type="submission" date="2018-01" db="EMBL/GenBank/DDBJ databases">
        <title>Whole genome sequencing of Histamine producing bacteria.</title>
        <authorList>
            <person name="Butler K."/>
        </authorList>
    </citation>
    <scope>NUCLEOTIDE SEQUENCE [LARGE SCALE GENOMIC DNA]</scope>
    <source>
        <strain evidence="2 3">JCM 12947</strain>
    </source>
</reference>
<keyword evidence="2" id="KW-0560">Oxidoreductase</keyword>
<dbReference type="GO" id="GO:0004497">
    <property type="term" value="F:monooxygenase activity"/>
    <property type="evidence" value="ECO:0007669"/>
    <property type="project" value="UniProtKB-KW"/>
</dbReference>
<dbReference type="PANTHER" id="PTHR33336">
    <property type="entry name" value="QUINOL MONOOXYGENASE YGIN-RELATED"/>
    <property type="match status" value="1"/>
</dbReference>
<keyword evidence="2" id="KW-0503">Monooxygenase</keyword>
<dbReference type="InterPro" id="IPR011008">
    <property type="entry name" value="Dimeric_a/b-barrel"/>
</dbReference>
<dbReference type="Pfam" id="PF03992">
    <property type="entry name" value="ABM"/>
    <property type="match status" value="1"/>
</dbReference>
<dbReference type="InterPro" id="IPR007138">
    <property type="entry name" value="ABM_dom"/>
</dbReference>
<evidence type="ECO:0000313" key="2">
    <source>
        <dbReference type="EMBL" id="PSU46628.1"/>
    </source>
</evidence>
<gene>
    <name evidence="2" type="ORF">C9J12_18125</name>
</gene>
<dbReference type="RefSeq" id="WP_011218134.1">
    <property type="nucleotide sequence ID" value="NZ_PYMJ01000020.1"/>
</dbReference>
<organism evidence="2 3">
    <name type="scientific">Photobacterium frigidiphilum</name>
    <dbReference type="NCBI Taxonomy" id="264736"/>
    <lineage>
        <taxon>Bacteria</taxon>
        <taxon>Pseudomonadati</taxon>
        <taxon>Pseudomonadota</taxon>
        <taxon>Gammaproteobacteria</taxon>
        <taxon>Vibrionales</taxon>
        <taxon>Vibrionaceae</taxon>
        <taxon>Photobacterium</taxon>
    </lineage>
</organism>
<dbReference type="OrthoDB" id="5816297at2"/>
<dbReference type="SUPFAM" id="SSF54909">
    <property type="entry name" value="Dimeric alpha+beta barrel"/>
    <property type="match status" value="1"/>
</dbReference>
<evidence type="ECO:0000313" key="3">
    <source>
        <dbReference type="Proteomes" id="UP000240987"/>
    </source>
</evidence>
<dbReference type="Gene3D" id="3.30.70.100">
    <property type="match status" value="1"/>
</dbReference>
<comment type="caution">
    <text evidence="2">The sequence shown here is derived from an EMBL/GenBank/DDBJ whole genome shotgun (WGS) entry which is preliminary data.</text>
</comment>
<keyword evidence="3" id="KW-1185">Reference proteome</keyword>
<feature type="domain" description="ABM" evidence="1">
    <location>
        <begin position="6"/>
        <end position="96"/>
    </location>
</feature>
<dbReference type="EMBL" id="PYMJ01000020">
    <property type="protein sequence ID" value="PSU46628.1"/>
    <property type="molecule type" value="Genomic_DNA"/>
</dbReference>
<dbReference type="InterPro" id="IPR050744">
    <property type="entry name" value="AI-2_Isomerase_LsrG"/>
</dbReference>
<dbReference type="AlphaFoldDB" id="A0A2T3JCM5"/>